<sequence length="339" mass="39080">MNKMTDYKDDESTNSQVKDYERLAMIINQKKTRDKKSLLKLEMALASDRAVKNALQEMLTGIEKEERRKKIIAILIGVAVLAGGAYYLIMKQGINFPSFKKEPDKIVSKQKNDKKVVPSKEKKVKKAQLSESQVKKWVTLALEKQYSTSSNVPAYELEVRVGEDSLVYVDMISTRTSNKIGMFRVNEKGKLEESGKYLEGVQKDNWVALSSEYPDVDKVKVVKFDVNAKPLEKDGLQIDEFARLFAAWRESDAPIMPLSQFSDNFSKNVEDIAIVYNFRDSKTLQVSENKPNQMLNYFYTYDTKEEKAYQWENKADAKKEFSPELTDFIKTNQKKEPTY</sequence>
<keyword evidence="1" id="KW-0812">Transmembrane</keyword>
<keyword evidence="1" id="KW-1133">Transmembrane helix</keyword>
<name>A0ABT5X205_9ENTE</name>
<reference evidence="2" key="1">
    <citation type="submission" date="2022-10" db="EMBL/GenBank/DDBJ databases">
        <title>Vagococcus sp. isolated from poultry meat.</title>
        <authorList>
            <person name="Johansson P."/>
            <person name="Bjorkroth J."/>
        </authorList>
    </citation>
    <scope>NUCLEOTIDE SEQUENCE</scope>
    <source>
        <strain evidence="2">PNs007</strain>
    </source>
</reference>
<dbReference type="Proteomes" id="UP001147148">
    <property type="component" value="Unassembled WGS sequence"/>
</dbReference>
<dbReference type="EMBL" id="JAPDSH010000004">
    <property type="protein sequence ID" value="MDF0479944.1"/>
    <property type="molecule type" value="Genomic_DNA"/>
</dbReference>
<comment type="caution">
    <text evidence="2">The sequence shown here is derived from an EMBL/GenBank/DDBJ whole genome shotgun (WGS) entry which is preliminary data.</text>
</comment>
<proteinExistence type="predicted"/>
<organism evidence="2 3">
    <name type="scientific">Vagococcus proximus</name>
    <dbReference type="NCBI Taxonomy" id="2991417"/>
    <lineage>
        <taxon>Bacteria</taxon>
        <taxon>Bacillati</taxon>
        <taxon>Bacillota</taxon>
        <taxon>Bacilli</taxon>
        <taxon>Lactobacillales</taxon>
        <taxon>Enterococcaceae</taxon>
        <taxon>Vagococcus</taxon>
    </lineage>
</organism>
<accession>A0ABT5X205</accession>
<keyword evidence="1" id="KW-0472">Membrane</keyword>
<feature type="transmembrane region" description="Helical" evidence="1">
    <location>
        <begin position="71"/>
        <end position="89"/>
    </location>
</feature>
<evidence type="ECO:0000313" key="2">
    <source>
        <dbReference type="EMBL" id="MDF0479944.1"/>
    </source>
</evidence>
<gene>
    <name evidence="2" type="ORF">OL233_06525</name>
</gene>
<evidence type="ECO:0000313" key="3">
    <source>
        <dbReference type="Proteomes" id="UP001147148"/>
    </source>
</evidence>
<evidence type="ECO:0000256" key="1">
    <source>
        <dbReference type="SAM" id="Phobius"/>
    </source>
</evidence>
<keyword evidence="3" id="KW-1185">Reference proteome</keyword>
<protein>
    <submittedName>
        <fullName evidence="2">Uncharacterized protein</fullName>
    </submittedName>
</protein>